<dbReference type="Pfam" id="PF15916">
    <property type="entry name" value="DUF4743"/>
    <property type="match status" value="1"/>
</dbReference>
<dbReference type="SUPFAM" id="SSF55811">
    <property type="entry name" value="Nudix"/>
    <property type="match status" value="1"/>
</dbReference>
<evidence type="ECO:0000256" key="1">
    <source>
        <dbReference type="SAM" id="MobiDB-lite"/>
    </source>
</evidence>
<dbReference type="InterPro" id="IPR031804">
    <property type="entry name" value="DUF4743"/>
</dbReference>
<dbReference type="FunFam" id="3.90.79.10:FF:000019">
    <property type="entry name" value="Thiamin pyrophosphokinase, putative"/>
    <property type="match status" value="1"/>
</dbReference>
<reference evidence="3" key="1">
    <citation type="journal article" date="2020" name="Stud. Mycol.">
        <title>101 Dothideomycetes genomes: a test case for predicting lifestyles and emergence of pathogens.</title>
        <authorList>
            <person name="Haridas S."/>
            <person name="Albert R."/>
            <person name="Binder M."/>
            <person name="Bloem J."/>
            <person name="Labutti K."/>
            <person name="Salamov A."/>
            <person name="Andreopoulos B."/>
            <person name="Baker S."/>
            <person name="Barry K."/>
            <person name="Bills G."/>
            <person name="Bluhm B."/>
            <person name="Cannon C."/>
            <person name="Castanera R."/>
            <person name="Culley D."/>
            <person name="Daum C."/>
            <person name="Ezra D."/>
            <person name="Gonzalez J."/>
            <person name="Henrissat B."/>
            <person name="Kuo A."/>
            <person name="Liang C."/>
            <person name="Lipzen A."/>
            <person name="Lutzoni F."/>
            <person name="Magnuson J."/>
            <person name="Mondo S."/>
            <person name="Nolan M."/>
            <person name="Ohm R."/>
            <person name="Pangilinan J."/>
            <person name="Park H.-J."/>
            <person name="Ramirez L."/>
            <person name="Alfaro M."/>
            <person name="Sun H."/>
            <person name="Tritt A."/>
            <person name="Yoshinaga Y."/>
            <person name="Zwiers L.-H."/>
            <person name="Turgeon B."/>
            <person name="Goodwin S."/>
            <person name="Spatafora J."/>
            <person name="Crous P."/>
            <person name="Grigoriev I."/>
        </authorList>
    </citation>
    <scope>NUCLEOTIDE SEQUENCE</scope>
    <source>
        <strain evidence="3">CBS 116005</strain>
    </source>
</reference>
<dbReference type="Proteomes" id="UP000799436">
    <property type="component" value="Unassembled WGS sequence"/>
</dbReference>
<proteinExistence type="predicted"/>
<gene>
    <name evidence="3" type="ORF">EJ03DRAFT_325549</name>
</gene>
<sequence length="399" mass="44444">MAGFNLGKLKDYMPKELPQLPQVQLPRLPSWPKTHSSFNPDDEAQGAEVEGPINMPSPSPSALALEDPKPVASGPRSNLDLINECDNFPYYQTHTDLFFAHINTYYALYVQAYPNTELGYILPSVAQVFKGLPDWKVDDSERSLTLVTGSTEEERSKAVALTTKALHATGHFKILNGWRDELYPVYGPNRDLLFSIERAASALFGVVTYGVHMSAYTRGKRPKSESEVGGEEEELRVWVPRRAETKQTYGGMLDNTVAGGIATGESPFESIVRESAEEASLPEDLVREKARAVGTVTYFHIRDHRAGGETGLLQPEVQYVYDLELPADTIPKPSDDEVEGFELRNVEEVKESLQAGEFKPNCALVLLDFFVRHGILTAADEGYVEIVARLHRRLEFPTI</sequence>
<dbReference type="EMBL" id="ML995819">
    <property type="protein sequence ID" value="KAF2771510.1"/>
    <property type="molecule type" value="Genomic_DNA"/>
</dbReference>
<dbReference type="GO" id="GO:0044715">
    <property type="term" value="F:8-oxo-dGDP phosphatase activity"/>
    <property type="evidence" value="ECO:0007669"/>
    <property type="project" value="UniProtKB-ARBA"/>
</dbReference>
<dbReference type="PANTHER" id="PTHR13622:SF8">
    <property type="entry name" value="THIAMIN PYROPHOSPHOKINASE 1"/>
    <property type="match status" value="1"/>
</dbReference>
<keyword evidence="4" id="KW-1185">Reference proteome</keyword>
<dbReference type="Gene3D" id="3.90.79.10">
    <property type="entry name" value="Nucleoside Triphosphate Pyrophosphohydrolase"/>
    <property type="match status" value="1"/>
</dbReference>
<accession>A0A6G1LFW3</accession>
<dbReference type="Pfam" id="PF00293">
    <property type="entry name" value="NUDIX"/>
    <property type="match status" value="1"/>
</dbReference>
<dbReference type="CDD" id="cd03676">
    <property type="entry name" value="NUDIX_Tnr3_like"/>
    <property type="match status" value="1"/>
</dbReference>
<dbReference type="OrthoDB" id="10261522at2759"/>
<dbReference type="InterPro" id="IPR015797">
    <property type="entry name" value="NUDIX_hydrolase-like_dom_sf"/>
</dbReference>
<evidence type="ECO:0000313" key="3">
    <source>
        <dbReference type="EMBL" id="KAF2771510.1"/>
    </source>
</evidence>
<dbReference type="PANTHER" id="PTHR13622">
    <property type="entry name" value="THIAMIN PYROPHOSPHOKINASE"/>
    <property type="match status" value="1"/>
</dbReference>
<organism evidence="3 4">
    <name type="scientific">Teratosphaeria nubilosa</name>
    <dbReference type="NCBI Taxonomy" id="161662"/>
    <lineage>
        <taxon>Eukaryota</taxon>
        <taxon>Fungi</taxon>
        <taxon>Dikarya</taxon>
        <taxon>Ascomycota</taxon>
        <taxon>Pezizomycotina</taxon>
        <taxon>Dothideomycetes</taxon>
        <taxon>Dothideomycetidae</taxon>
        <taxon>Mycosphaerellales</taxon>
        <taxon>Teratosphaeriaceae</taxon>
        <taxon>Teratosphaeria</taxon>
    </lineage>
</organism>
<dbReference type="InterPro" id="IPR000086">
    <property type="entry name" value="NUDIX_hydrolase_dom"/>
</dbReference>
<evidence type="ECO:0000313" key="4">
    <source>
        <dbReference type="Proteomes" id="UP000799436"/>
    </source>
</evidence>
<evidence type="ECO:0000259" key="2">
    <source>
        <dbReference type="PROSITE" id="PS51462"/>
    </source>
</evidence>
<feature type="region of interest" description="Disordered" evidence="1">
    <location>
        <begin position="23"/>
        <end position="75"/>
    </location>
</feature>
<dbReference type="AlphaFoldDB" id="A0A6G1LFW3"/>
<protein>
    <recommendedName>
        <fullName evidence="2">Nudix hydrolase domain-containing protein</fullName>
    </recommendedName>
</protein>
<name>A0A6G1LFW3_9PEZI</name>
<dbReference type="PROSITE" id="PS51462">
    <property type="entry name" value="NUDIX"/>
    <property type="match status" value="1"/>
</dbReference>
<feature type="domain" description="Nudix hydrolase" evidence="2">
    <location>
        <begin position="220"/>
        <end position="366"/>
    </location>
</feature>